<keyword evidence="2" id="KW-1185">Reference proteome</keyword>
<reference evidence="1 2" key="1">
    <citation type="submission" date="2024-02" db="EMBL/GenBank/DDBJ databases">
        <title>A novel Gemmatimonadota bacterium.</title>
        <authorList>
            <person name="Du Z.-J."/>
            <person name="Ye Y.-Q."/>
        </authorList>
    </citation>
    <scope>NUCLEOTIDE SEQUENCE [LARGE SCALE GENOMIC DNA]</scope>
    <source>
        <strain evidence="1 2">DH-20</strain>
    </source>
</reference>
<sequence length="366" mass="39511">MAGWALPVLALLSACGDDSPPESAAPISSLVLDSTPFLQSTAPDPDSAVIQSVRWATRLPNGGVVIADQYAARLVFLDSTGSVYRTTGRRGEGPGEFGNPFRIDRCGTDSLFVWDYTRRTIIVTDTAGSFAREFRPAGAPWELTCSASGWFAALGLPREFLPPSADDARSDAPLWTMDRTGERILELPDVPIGDNRSLGRETRIAAARTALFVGTADSAWVDRFPLAGPMEPGTQVGGVRIGIEGRTPTSRQFDDAIEALVAITPIERGREIQRRGYREIPPPDELPPYRHLFVDPDDLLWAVVSAPGDSITRLQATTPSGAMVFDGSLPGPLRVFEIGRDYVLGATADALGRESIVMYRLTRGPV</sequence>
<evidence type="ECO:0008006" key="3">
    <source>
        <dbReference type="Google" id="ProtNLM"/>
    </source>
</evidence>
<dbReference type="SUPFAM" id="SSF63829">
    <property type="entry name" value="Calcium-dependent phosphotriesterase"/>
    <property type="match status" value="1"/>
</dbReference>
<evidence type="ECO:0000313" key="2">
    <source>
        <dbReference type="Proteomes" id="UP001484239"/>
    </source>
</evidence>
<gene>
    <name evidence="1" type="ORF">WI372_17325</name>
</gene>
<proteinExistence type="predicted"/>
<dbReference type="RefSeq" id="WP_405281200.1">
    <property type="nucleotide sequence ID" value="NZ_JBBHLI010000015.1"/>
</dbReference>
<comment type="caution">
    <text evidence="1">The sequence shown here is derived from an EMBL/GenBank/DDBJ whole genome shotgun (WGS) entry which is preliminary data.</text>
</comment>
<dbReference type="InterPro" id="IPR011042">
    <property type="entry name" value="6-blade_b-propeller_TolB-like"/>
</dbReference>
<protein>
    <recommendedName>
        <fullName evidence="3">6-bladed beta-propeller</fullName>
    </recommendedName>
</protein>
<dbReference type="Gene3D" id="2.120.10.30">
    <property type="entry name" value="TolB, C-terminal domain"/>
    <property type="match status" value="1"/>
</dbReference>
<accession>A0ABU9EDY8</accession>
<dbReference type="EMBL" id="JBBHLI010000015">
    <property type="protein sequence ID" value="MEK9502761.1"/>
    <property type="molecule type" value="Genomic_DNA"/>
</dbReference>
<name>A0ABU9EDY8_9BACT</name>
<organism evidence="1 2">
    <name type="scientific">Gaopeijia maritima</name>
    <dbReference type="NCBI Taxonomy" id="3119007"/>
    <lineage>
        <taxon>Bacteria</taxon>
        <taxon>Pseudomonadati</taxon>
        <taxon>Gemmatimonadota</taxon>
        <taxon>Longimicrobiia</taxon>
        <taxon>Gaopeijiales</taxon>
        <taxon>Gaopeijiaceae</taxon>
        <taxon>Gaopeijia</taxon>
    </lineage>
</organism>
<dbReference type="Proteomes" id="UP001484239">
    <property type="component" value="Unassembled WGS sequence"/>
</dbReference>
<evidence type="ECO:0000313" key="1">
    <source>
        <dbReference type="EMBL" id="MEK9502761.1"/>
    </source>
</evidence>